<evidence type="ECO:0000256" key="5">
    <source>
        <dbReference type="ARBA" id="ARBA00022840"/>
    </source>
</evidence>
<organism evidence="8 9">
    <name type="scientific">Varibaculum cambriense</name>
    <dbReference type="NCBI Taxonomy" id="184870"/>
    <lineage>
        <taxon>Bacteria</taxon>
        <taxon>Bacillati</taxon>
        <taxon>Actinomycetota</taxon>
        <taxon>Actinomycetes</taxon>
        <taxon>Actinomycetales</taxon>
        <taxon>Actinomycetaceae</taxon>
        <taxon>Varibaculum</taxon>
    </lineage>
</organism>
<comment type="caution">
    <text evidence="8">The sequence shown here is derived from an EMBL/GenBank/DDBJ whole genome shotgun (WGS) entry which is preliminary data.</text>
</comment>
<comment type="similarity">
    <text evidence="2">Belongs to the PhoH family.</text>
</comment>
<evidence type="ECO:0000256" key="2">
    <source>
        <dbReference type="ARBA" id="ARBA00010393"/>
    </source>
</evidence>
<dbReference type="SUPFAM" id="SSF52540">
    <property type="entry name" value="P-loop containing nucleoside triphosphate hydrolases"/>
    <property type="match status" value="1"/>
</dbReference>
<keyword evidence="5" id="KW-0067">ATP-binding</keyword>
<dbReference type="InterPro" id="IPR051451">
    <property type="entry name" value="PhoH2-like"/>
</dbReference>
<dbReference type="Gene3D" id="3.40.50.300">
    <property type="entry name" value="P-loop containing nucleotide triphosphate hydrolases"/>
    <property type="match status" value="1"/>
</dbReference>
<feature type="domain" description="PhoH-like protein" evidence="7">
    <location>
        <begin position="103"/>
        <end position="306"/>
    </location>
</feature>
<name>A0AAJ1B9T6_9ACTO</name>
<dbReference type="PANTHER" id="PTHR30473">
    <property type="entry name" value="PROTEIN PHOH"/>
    <property type="match status" value="1"/>
</dbReference>
<comment type="subcellular location">
    <subcellularLocation>
        <location evidence="1">Cytoplasm</location>
    </subcellularLocation>
</comment>
<dbReference type="GO" id="GO:0005524">
    <property type="term" value="F:ATP binding"/>
    <property type="evidence" value="ECO:0007669"/>
    <property type="project" value="UniProtKB-KW"/>
</dbReference>
<sequence length="319" mass="34758">MTDELTQVLLPEDLDPVLVFGPGDQVLRAMQDNLPGVRINSRGNIVTFQGNPGEARMGADLLGELIAAARHGNPLSAAAVQQALTLMSSQETLPVLRTKRRQVRAKTPGQQKYLEAIANNRIVFGVGPAGTGKTYLAMAKAVEALESGAVSRIVLTRPAVEAGESLGFLPGTLTEKIDPYLRPLYDALREMLEPAELAQLLESGTIEVAPLAYMRGRTISHAFIVLDEAQNTTTQQMKMFLTRLGEGSTMVVTGDITQIDLPRGKLSGLKDARNVLTGVKDIEFCYLTSEDVVRDKLVGLIIDAYERHANTLDEEEKYR</sequence>
<accession>A0AAJ1B9T6</accession>
<evidence type="ECO:0000256" key="6">
    <source>
        <dbReference type="ARBA" id="ARBA00039970"/>
    </source>
</evidence>
<dbReference type="InterPro" id="IPR003714">
    <property type="entry name" value="PhoH"/>
</dbReference>
<keyword evidence="3" id="KW-0963">Cytoplasm</keyword>
<gene>
    <name evidence="8" type="ORF">L0M99_00520</name>
</gene>
<evidence type="ECO:0000259" key="7">
    <source>
        <dbReference type="Pfam" id="PF02562"/>
    </source>
</evidence>
<dbReference type="Pfam" id="PF02562">
    <property type="entry name" value="PhoH"/>
    <property type="match status" value="1"/>
</dbReference>
<evidence type="ECO:0000256" key="4">
    <source>
        <dbReference type="ARBA" id="ARBA00022741"/>
    </source>
</evidence>
<keyword evidence="4" id="KW-0547">Nucleotide-binding</keyword>
<dbReference type="RefSeq" id="WP_238127401.1">
    <property type="nucleotide sequence ID" value="NZ_JAHAIN010000101.1"/>
</dbReference>
<dbReference type="EMBL" id="JAKNHJ010000001">
    <property type="protein sequence ID" value="MCG4616980.1"/>
    <property type="molecule type" value="Genomic_DNA"/>
</dbReference>
<dbReference type="GO" id="GO:0005829">
    <property type="term" value="C:cytosol"/>
    <property type="evidence" value="ECO:0007669"/>
    <property type="project" value="TreeGrafter"/>
</dbReference>
<evidence type="ECO:0000256" key="3">
    <source>
        <dbReference type="ARBA" id="ARBA00022490"/>
    </source>
</evidence>
<proteinExistence type="inferred from homology"/>
<dbReference type="AlphaFoldDB" id="A0AAJ1B9T6"/>
<evidence type="ECO:0000313" key="9">
    <source>
        <dbReference type="Proteomes" id="UP001200537"/>
    </source>
</evidence>
<dbReference type="FunFam" id="3.40.50.300:FF:000013">
    <property type="entry name" value="PhoH family ATPase"/>
    <property type="match status" value="1"/>
</dbReference>
<dbReference type="InterPro" id="IPR027417">
    <property type="entry name" value="P-loop_NTPase"/>
</dbReference>
<dbReference type="Proteomes" id="UP001200537">
    <property type="component" value="Unassembled WGS sequence"/>
</dbReference>
<evidence type="ECO:0000256" key="1">
    <source>
        <dbReference type="ARBA" id="ARBA00004496"/>
    </source>
</evidence>
<evidence type="ECO:0000313" key="8">
    <source>
        <dbReference type="EMBL" id="MCG4616980.1"/>
    </source>
</evidence>
<reference evidence="8" key="1">
    <citation type="submission" date="2022-01" db="EMBL/GenBank/DDBJ databases">
        <title>Collection of gut derived symbiotic bacterial strains cultured from healthy donors.</title>
        <authorList>
            <person name="Lin H."/>
            <person name="Kohout C."/>
            <person name="Waligurski E."/>
            <person name="Pamer E.G."/>
        </authorList>
    </citation>
    <scope>NUCLEOTIDE SEQUENCE</scope>
    <source>
        <strain evidence="8">DFI.7.46</strain>
    </source>
</reference>
<protein>
    <recommendedName>
        <fullName evidence="6">PhoH-like protein</fullName>
    </recommendedName>
</protein>
<dbReference type="PANTHER" id="PTHR30473:SF1">
    <property type="entry name" value="PHOH-LIKE PROTEIN"/>
    <property type="match status" value="1"/>
</dbReference>